<dbReference type="RefSeq" id="WP_154791811.1">
    <property type="nucleotide sequence ID" value="NZ_WMBB01000023.1"/>
</dbReference>
<keyword evidence="3 6" id="KW-0732">Signal</keyword>
<feature type="signal peptide" evidence="6">
    <location>
        <begin position="1"/>
        <end position="34"/>
    </location>
</feature>
<dbReference type="Gene3D" id="3.40.190.10">
    <property type="entry name" value="Periplasmic binding protein-like II"/>
    <property type="match status" value="2"/>
</dbReference>
<feature type="domain" description="Solute-binding protein family 3/N-terminal" evidence="7">
    <location>
        <begin position="52"/>
        <end position="270"/>
    </location>
</feature>
<dbReference type="InterPro" id="IPR015168">
    <property type="entry name" value="SsuA/THI5"/>
</dbReference>
<dbReference type="InterPro" id="IPR006311">
    <property type="entry name" value="TAT_signal"/>
</dbReference>
<dbReference type="EMBL" id="WMBB01000023">
    <property type="protein sequence ID" value="MTE17363.1"/>
    <property type="molecule type" value="Genomic_DNA"/>
</dbReference>
<dbReference type="InterPro" id="IPR001638">
    <property type="entry name" value="Solute-binding_3/MltF_N"/>
</dbReference>
<dbReference type="AlphaFoldDB" id="A0A6I3L2V3"/>
<evidence type="ECO:0000256" key="3">
    <source>
        <dbReference type="ARBA" id="ARBA00022729"/>
    </source>
</evidence>
<evidence type="ECO:0000256" key="4">
    <source>
        <dbReference type="ARBA" id="ARBA00055538"/>
    </source>
</evidence>
<evidence type="ECO:0000256" key="1">
    <source>
        <dbReference type="ARBA" id="ARBA00010742"/>
    </source>
</evidence>
<dbReference type="FunFam" id="3.40.190.10:FF:000050">
    <property type="entry name" value="Sulfonate ABC transporter substrate-binding protein"/>
    <property type="match status" value="1"/>
</dbReference>
<proteinExistence type="inferred from homology"/>
<evidence type="ECO:0000259" key="7">
    <source>
        <dbReference type="SMART" id="SM00062"/>
    </source>
</evidence>
<comment type="function">
    <text evidence="4">Part of a binding-protein-dependent transport system for aliphatic sulfonates. Putative binding protein.</text>
</comment>
<protein>
    <recommendedName>
        <fullName evidence="5">Putative aliphatic sulfonates-binding protein</fullName>
    </recommendedName>
</protein>
<evidence type="ECO:0000313" key="9">
    <source>
        <dbReference type="Proteomes" id="UP000432464"/>
    </source>
</evidence>
<feature type="chain" id="PRO_5026267026" description="Putative aliphatic sulfonates-binding protein" evidence="6">
    <location>
        <begin position="35"/>
        <end position="363"/>
    </location>
</feature>
<evidence type="ECO:0000313" key="8">
    <source>
        <dbReference type="EMBL" id="MTE17363.1"/>
    </source>
</evidence>
<evidence type="ECO:0000256" key="5">
    <source>
        <dbReference type="ARBA" id="ARBA00070228"/>
    </source>
</evidence>
<comment type="caution">
    <text evidence="8">The sequence shown here is derived from an EMBL/GenBank/DDBJ whole genome shotgun (WGS) entry which is preliminary data.</text>
</comment>
<reference evidence="8 9" key="1">
    <citation type="submission" date="2019-11" db="EMBL/GenBank/DDBJ databases">
        <title>Nocardia sp. nov. CT2-14 isolated from soil.</title>
        <authorList>
            <person name="Kanchanasin P."/>
            <person name="Tanasupawat S."/>
            <person name="Yuki M."/>
            <person name="Kudo T."/>
        </authorList>
    </citation>
    <scope>NUCLEOTIDE SEQUENCE [LARGE SCALE GENOMIC DNA]</scope>
    <source>
        <strain evidence="8 9">CT2-14</strain>
    </source>
</reference>
<accession>A0A6I3L2V3</accession>
<comment type="similarity">
    <text evidence="1">Belongs to the bacterial solute-binding protein SsuA/TauA family.</text>
</comment>
<dbReference type="SUPFAM" id="SSF53850">
    <property type="entry name" value="Periplasmic binding protein-like II"/>
    <property type="match status" value="1"/>
</dbReference>
<dbReference type="SMART" id="SM00062">
    <property type="entry name" value="PBPb"/>
    <property type="match status" value="1"/>
</dbReference>
<organism evidence="8 9">
    <name type="scientific">Nocardia aurantiaca</name>
    <dbReference type="NCBI Taxonomy" id="2675850"/>
    <lineage>
        <taxon>Bacteria</taxon>
        <taxon>Bacillati</taxon>
        <taxon>Actinomycetota</taxon>
        <taxon>Actinomycetes</taxon>
        <taxon>Mycobacteriales</taxon>
        <taxon>Nocardiaceae</taxon>
        <taxon>Nocardia</taxon>
    </lineage>
</organism>
<sequence>MPSHPATPARALDRRSLFKSAGAGALALAGLSLAAACAPGTASRSAAGPLTRVRYALVGDGKAEPGAILRNNLGGFDLAKDLGVPVEWPTGFPASLPVMEAIKSGSVDFSFATATALIYAIGGHVPVVPLASYPLPSNEVDILVPRGSSIKTAADLKGRKVADQRGTTGTYSLVKYLQSAGLTLRDIDYANLTAADAEAAFAQGKVDAWISWQPTVELAKRKHDAIALPSVKTYDYAFFVASEDFAFNHPQAAATLVREVRDAQRWIDANPDNAVAAFAGLGGFGHSELEQQVYLDLLKARRLSYSGAGELGAVDTAAIRGTQDLADNFHNLGVYPDRVDVTAWLQDSRFDSIKSTVAQALAN</sequence>
<gene>
    <name evidence="8" type="ORF">GLP40_32090</name>
</gene>
<dbReference type="Pfam" id="PF09084">
    <property type="entry name" value="NMT1"/>
    <property type="match status" value="1"/>
</dbReference>
<dbReference type="PANTHER" id="PTHR30024">
    <property type="entry name" value="ALIPHATIC SULFONATES-BINDING PROTEIN-RELATED"/>
    <property type="match status" value="1"/>
</dbReference>
<name>A0A6I3L2V3_9NOCA</name>
<evidence type="ECO:0000256" key="6">
    <source>
        <dbReference type="SAM" id="SignalP"/>
    </source>
</evidence>
<keyword evidence="9" id="KW-1185">Reference proteome</keyword>
<dbReference type="PROSITE" id="PS51318">
    <property type="entry name" value="TAT"/>
    <property type="match status" value="1"/>
</dbReference>
<evidence type="ECO:0000256" key="2">
    <source>
        <dbReference type="ARBA" id="ARBA00022448"/>
    </source>
</evidence>
<dbReference type="CDD" id="cd01008">
    <property type="entry name" value="PBP2_NrtA_SsuA_CpmA_like"/>
    <property type="match status" value="1"/>
</dbReference>
<keyword evidence="2" id="KW-0813">Transport</keyword>
<dbReference type="Proteomes" id="UP000432464">
    <property type="component" value="Unassembled WGS sequence"/>
</dbReference>
<dbReference type="PANTHER" id="PTHR30024:SF42">
    <property type="entry name" value="ALIPHATIC SULFONATES-BINDING PROTEIN-RELATED"/>
    <property type="match status" value="1"/>
</dbReference>